<dbReference type="GO" id="GO:0005886">
    <property type="term" value="C:plasma membrane"/>
    <property type="evidence" value="ECO:0007669"/>
    <property type="project" value="UniProtKB-SubCell"/>
</dbReference>
<organism evidence="9 10">
    <name type="scientific">Serratia rubidaea</name>
    <name type="common">Serratia marinorubra</name>
    <dbReference type="NCBI Taxonomy" id="61652"/>
    <lineage>
        <taxon>Bacteria</taxon>
        <taxon>Pseudomonadati</taxon>
        <taxon>Pseudomonadota</taxon>
        <taxon>Gammaproteobacteria</taxon>
        <taxon>Enterobacterales</taxon>
        <taxon>Yersiniaceae</taxon>
        <taxon>Serratia</taxon>
    </lineage>
</organism>
<dbReference type="AlphaFoldDB" id="A0A4U9HIM4"/>
<dbReference type="PANTHER" id="PTHR35334:SF2">
    <property type="entry name" value="SERINE TRANSPORTER SDAC"/>
    <property type="match status" value="1"/>
</dbReference>
<evidence type="ECO:0000256" key="8">
    <source>
        <dbReference type="SAM" id="Phobius"/>
    </source>
</evidence>
<dbReference type="Proteomes" id="UP000307968">
    <property type="component" value="Chromosome"/>
</dbReference>
<evidence type="ECO:0000256" key="4">
    <source>
        <dbReference type="ARBA" id="ARBA00022519"/>
    </source>
</evidence>
<keyword evidence="4" id="KW-0997">Cell inner membrane</keyword>
<protein>
    <submittedName>
        <fullName evidence="9">Serine transporter</fullName>
    </submittedName>
</protein>
<evidence type="ECO:0000256" key="1">
    <source>
        <dbReference type="ARBA" id="ARBA00004429"/>
    </source>
</evidence>
<keyword evidence="6 8" id="KW-1133">Transmembrane helix</keyword>
<evidence type="ECO:0000256" key="6">
    <source>
        <dbReference type="ARBA" id="ARBA00022989"/>
    </source>
</evidence>
<dbReference type="EMBL" id="LR590463">
    <property type="protein sequence ID" value="VTP61979.1"/>
    <property type="molecule type" value="Genomic_DNA"/>
</dbReference>
<gene>
    <name evidence="9" type="primary">sdaC_3</name>
    <name evidence="9" type="ORF">NCTC12971_02402</name>
</gene>
<reference evidence="9 10" key="1">
    <citation type="submission" date="2019-05" db="EMBL/GenBank/DDBJ databases">
        <authorList>
            <consortium name="Pathogen Informatics"/>
        </authorList>
    </citation>
    <scope>NUCLEOTIDE SEQUENCE [LARGE SCALE GENOMIC DNA]</scope>
    <source>
        <strain evidence="9 10">NCTC12971</strain>
    </source>
</reference>
<dbReference type="PANTHER" id="PTHR35334">
    <property type="entry name" value="SERINE TRANSPORTER"/>
    <property type="match status" value="1"/>
</dbReference>
<dbReference type="GO" id="GO:0003333">
    <property type="term" value="P:amino acid transmembrane transport"/>
    <property type="evidence" value="ECO:0007669"/>
    <property type="project" value="InterPro"/>
</dbReference>
<proteinExistence type="predicted"/>
<keyword evidence="7 8" id="KW-0472">Membrane</keyword>
<feature type="transmembrane region" description="Helical" evidence="8">
    <location>
        <begin position="44"/>
        <end position="66"/>
    </location>
</feature>
<keyword evidence="2" id="KW-0813">Transport</keyword>
<evidence type="ECO:0000313" key="10">
    <source>
        <dbReference type="Proteomes" id="UP000307968"/>
    </source>
</evidence>
<name>A0A4U9HIM4_SERRU</name>
<comment type="subcellular location">
    <subcellularLocation>
        <location evidence="1">Cell inner membrane</location>
        <topology evidence="1">Multi-pass membrane protein</topology>
    </subcellularLocation>
</comment>
<keyword evidence="3" id="KW-1003">Cell membrane</keyword>
<evidence type="ECO:0000256" key="5">
    <source>
        <dbReference type="ARBA" id="ARBA00022692"/>
    </source>
</evidence>
<evidence type="ECO:0000256" key="3">
    <source>
        <dbReference type="ARBA" id="ARBA00022475"/>
    </source>
</evidence>
<evidence type="ECO:0000256" key="2">
    <source>
        <dbReference type="ARBA" id="ARBA00022448"/>
    </source>
</evidence>
<sequence length="89" mass="9785">MLVFPLLVFLMGISLYLVPSWNTAHFTQGLMSTQFDSPSLWHSLWLAVPVMVFSFSHAPIISSFASTQKSLYGDRRSAAARGLCATATC</sequence>
<dbReference type="InterPro" id="IPR018227">
    <property type="entry name" value="Amino_acid_transport_2"/>
</dbReference>
<evidence type="ECO:0000313" key="9">
    <source>
        <dbReference type="EMBL" id="VTP61979.1"/>
    </source>
</evidence>
<evidence type="ECO:0000256" key="7">
    <source>
        <dbReference type="ARBA" id="ARBA00023136"/>
    </source>
</evidence>
<accession>A0A4U9HIM4</accession>
<keyword evidence="5 8" id="KW-0812">Transmembrane</keyword>